<protein>
    <submittedName>
        <fullName evidence="2">Uncharacterized protein</fullName>
    </submittedName>
</protein>
<keyword evidence="1" id="KW-1133">Transmembrane helix</keyword>
<dbReference type="EMBL" id="BGZK01005548">
    <property type="protein sequence ID" value="GBP14504.1"/>
    <property type="molecule type" value="Genomic_DNA"/>
</dbReference>
<accession>A0A4C1TKC1</accession>
<organism evidence="2 3">
    <name type="scientific">Eumeta variegata</name>
    <name type="common">Bagworm moth</name>
    <name type="synonym">Eumeta japonica</name>
    <dbReference type="NCBI Taxonomy" id="151549"/>
    <lineage>
        <taxon>Eukaryota</taxon>
        <taxon>Metazoa</taxon>
        <taxon>Ecdysozoa</taxon>
        <taxon>Arthropoda</taxon>
        <taxon>Hexapoda</taxon>
        <taxon>Insecta</taxon>
        <taxon>Pterygota</taxon>
        <taxon>Neoptera</taxon>
        <taxon>Endopterygota</taxon>
        <taxon>Lepidoptera</taxon>
        <taxon>Glossata</taxon>
        <taxon>Ditrysia</taxon>
        <taxon>Tineoidea</taxon>
        <taxon>Psychidae</taxon>
        <taxon>Oiketicinae</taxon>
        <taxon>Eumeta</taxon>
    </lineage>
</organism>
<sequence>MLLIAVMSGSYCSLWFLPTPTEREGGNIIENVYRMNETVYLKAYDATSRAVSMEALKKYSCQWNCLNRTEFDLWLGEDVSYVNVVYVDDDVVDGVCERYHMDTVDPDRGRAKCRPRSGCDLNCLHARNESLNNSTSDKANIVPKAGDAGVDDRSEEIVLTHAPLDTTPEVDHRQDSGFYASATFWLFVVLMCVGTVAFNVANCIGDAVCFDVLGECWPRIIML</sequence>
<keyword evidence="1" id="KW-0812">Transmembrane</keyword>
<keyword evidence="1" id="KW-0472">Membrane</keyword>
<name>A0A4C1TKC1_EUMVA</name>
<gene>
    <name evidence="2" type="ORF">EVAR_69313_1</name>
</gene>
<dbReference type="Proteomes" id="UP000299102">
    <property type="component" value="Unassembled WGS sequence"/>
</dbReference>
<feature type="transmembrane region" description="Helical" evidence="1">
    <location>
        <begin position="178"/>
        <end position="201"/>
    </location>
</feature>
<evidence type="ECO:0000256" key="1">
    <source>
        <dbReference type="SAM" id="Phobius"/>
    </source>
</evidence>
<evidence type="ECO:0000313" key="2">
    <source>
        <dbReference type="EMBL" id="GBP14504.1"/>
    </source>
</evidence>
<keyword evidence="3" id="KW-1185">Reference proteome</keyword>
<reference evidence="2 3" key="1">
    <citation type="journal article" date="2019" name="Commun. Biol.">
        <title>The bagworm genome reveals a unique fibroin gene that provides high tensile strength.</title>
        <authorList>
            <person name="Kono N."/>
            <person name="Nakamura H."/>
            <person name="Ohtoshi R."/>
            <person name="Tomita M."/>
            <person name="Numata K."/>
            <person name="Arakawa K."/>
        </authorList>
    </citation>
    <scope>NUCLEOTIDE SEQUENCE [LARGE SCALE GENOMIC DNA]</scope>
</reference>
<comment type="caution">
    <text evidence="2">The sequence shown here is derived from an EMBL/GenBank/DDBJ whole genome shotgun (WGS) entry which is preliminary data.</text>
</comment>
<evidence type="ECO:0000313" key="3">
    <source>
        <dbReference type="Proteomes" id="UP000299102"/>
    </source>
</evidence>
<proteinExistence type="predicted"/>
<dbReference type="OrthoDB" id="10029266at2759"/>
<dbReference type="AlphaFoldDB" id="A0A4C1TKC1"/>
<dbReference type="STRING" id="151549.A0A4C1TKC1"/>